<dbReference type="EMBL" id="JANPWB010000005">
    <property type="protein sequence ID" value="KAJ1184534.1"/>
    <property type="molecule type" value="Genomic_DNA"/>
</dbReference>
<keyword evidence="2" id="KW-1185">Reference proteome</keyword>
<gene>
    <name evidence="1" type="ORF">NDU88_001340</name>
</gene>
<proteinExistence type="predicted"/>
<protein>
    <submittedName>
        <fullName evidence="1">Uncharacterized protein</fullName>
    </submittedName>
</protein>
<comment type="caution">
    <text evidence="1">The sequence shown here is derived from an EMBL/GenBank/DDBJ whole genome shotgun (WGS) entry which is preliminary data.</text>
</comment>
<dbReference type="AlphaFoldDB" id="A0AAV7U628"/>
<reference evidence="1" key="1">
    <citation type="journal article" date="2022" name="bioRxiv">
        <title>Sequencing and chromosome-scale assembly of the giantPleurodeles waltlgenome.</title>
        <authorList>
            <person name="Brown T."/>
            <person name="Elewa A."/>
            <person name="Iarovenko S."/>
            <person name="Subramanian E."/>
            <person name="Araus A.J."/>
            <person name="Petzold A."/>
            <person name="Susuki M."/>
            <person name="Suzuki K.-i.T."/>
            <person name="Hayashi T."/>
            <person name="Toyoda A."/>
            <person name="Oliveira C."/>
            <person name="Osipova E."/>
            <person name="Leigh N.D."/>
            <person name="Simon A."/>
            <person name="Yun M.H."/>
        </authorList>
    </citation>
    <scope>NUCLEOTIDE SEQUENCE</scope>
    <source>
        <strain evidence="1">20211129_DDA</strain>
        <tissue evidence="1">Liver</tissue>
    </source>
</reference>
<organism evidence="1 2">
    <name type="scientific">Pleurodeles waltl</name>
    <name type="common">Iberian ribbed newt</name>
    <dbReference type="NCBI Taxonomy" id="8319"/>
    <lineage>
        <taxon>Eukaryota</taxon>
        <taxon>Metazoa</taxon>
        <taxon>Chordata</taxon>
        <taxon>Craniata</taxon>
        <taxon>Vertebrata</taxon>
        <taxon>Euteleostomi</taxon>
        <taxon>Amphibia</taxon>
        <taxon>Batrachia</taxon>
        <taxon>Caudata</taxon>
        <taxon>Salamandroidea</taxon>
        <taxon>Salamandridae</taxon>
        <taxon>Pleurodelinae</taxon>
        <taxon>Pleurodeles</taxon>
    </lineage>
</organism>
<sequence>MQRPAEGEKQRAKIRLKNTPAELFWRCDAMSGLSERNERNAENARVHARVSNGRRPLKDALLERCSKDAPLVKTKRAYKGIHINNFK</sequence>
<evidence type="ECO:0000313" key="1">
    <source>
        <dbReference type="EMBL" id="KAJ1184534.1"/>
    </source>
</evidence>
<evidence type="ECO:0000313" key="2">
    <source>
        <dbReference type="Proteomes" id="UP001066276"/>
    </source>
</evidence>
<name>A0AAV7U628_PLEWA</name>
<accession>A0AAV7U628</accession>
<dbReference type="Proteomes" id="UP001066276">
    <property type="component" value="Chromosome 3_1"/>
</dbReference>